<reference evidence="2 3" key="1">
    <citation type="submission" date="2020-04" db="EMBL/GenBank/DDBJ databases">
        <authorList>
            <person name="Laetsch R D."/>
            <person name="Stevens L."/>
            <person name="Kumar S."/>
            <person name="Blaxter L. M."/>
        </authorList>
    </citation>
    <scope>NUCLEOTIDE SEQUENCE [LARGE SCALE GENOMIC DNA]</scope>
</reference>
<accession>A0A8S1EVA1</accession>
<dbReference type="EMBL" id="CADEPM010000004">
    <property type="protein sequence ID" value="CAB3405345.1"/>
    <property type="molecule type" value="Genomic_DNA"/>
</dbReference>
<sequence length="170" mass="19436">MILAVALLATTAATIATNHPSPFVQQPPKSFWHFKTITRTVDLGSFKDGFAEFYNEFRNKNQNEFTFNASLKNGTIVVTWEREPVKFSYKILTQYTYPLAVNATVLTSDFVDYIRRFEEANPNGYFIGSLKKNESIYAEIKSIGFEFEFILNSDKHGVDFVWANVTNCSN</sequence>
<proteinExistence type="predicted"/>
<evidence type="ECO:0000256" key="1">
    <source>
        <dbReference type="SAM" id="SignalP"/>
    </source>
</evidence>
<protein>
    <submittedName>
        <fullName evidence="2">Uncharacterized protein</fullName>
    </submittedName>
</protein>
<evidence type="ECO:0000313" key="3">
    <source>
        <dbReference type="Proteomes" id="UP000494206"/>
    </source>
</evidence>
<dbReference type="AlphaFoldDB" id="A0A8S1EVA1"/>
<feature type="chain" id="PRO_5035763930" evidence="1">
    <location>
        <begin position="17"/>
        <end position="170"/>
    </location>
</feature>
<feature type="signal peptide" evidence="1">
    <location>
        <begin position="1"/>
        <end position="16"/>
    </location>
</feature>
<organism evidence="2 3">
    <name type="scientific">Caenorhabditis bovis</name>
    <dbReference type="NCBI Taxonomy" id="2654633"/>
    <lineage>
        <taxon>Eukaryota</taxon>
        <taxon>Metazoa</taxon>
        <taxon>Ecdysozoa</taxon>
        <taxon>Nematoda</taxon>
        <taxon>Chromadorea</taxon>
        <taxon>Rhabditida</taxon>
        <taxon>Rhabditina</taxon>
        <taxon>Rhabditomorpha</taxon>
        <taxon>Rhabditoidea</taxon>
        <taxon>Rhabditidae</taxon>
        <taxon>Peloderinae</taxon>
        <taxon>Caenorhabditis</taxon>
    </lineage>
</organism>
<dbReference type="Proteomes" id="UP000494206">
    <property type="component" value="Unassembled WGS sequence"/>
</dbReference>
<gene>
    <name evidence="2" type="ORF">CBOVIS_LOCUS7553</name>
</gene>
<keyword evidence="3" id="KW-1185">Reference proteome</keyword>
<name>A0A8S1EVA1_9PELO</name>
<evidence type="ECO:0000313" key="2">
    <source>
        <dbReference type="EMBL" id="CAB3405345.1"/>
    </source>
</evidence>
<keyword evidence="1" id="KW-0732">Signal</keyword>
<comment type="caution">
    <text evidence="2">The sequence shown here is derived from an EMBL/GenBank/DDBJ whole genome shotgun (WGS) entry which is preliminary data.</text>
</comment>